<gene>
    <name evidence="3" type="ORF">G4W83_003387</name>
</gene>
<dbReference type="AlphaFoldDB" id="A0A738APD9"/>
<dbReference type="SUPFAM" id="SSF116734">
    <property type="entry name" value="DNA methylase specificity domain"/>
    <property type="match status" value="1"/>
</dbReference>
<dbReference type="GO" id="GO:0003677">
    <property type="term" value="F:DNA binding"/>
    <property type="evidence" value="ECO:0007669"/>
    <property type="project" value="UniProtKB-KW"/>
</dbReference>
<dbReference type="Gene3D" id="3.90.220.20">
    <property type="entry name" value="DNA methylase specificity domains"/>
    <property type="match status" value="1"/>
</dbReference>
<evidence type="ECO:0000256" key="1">
    <source>
        <dbReference type="ARBA" id="ARBA00022747"/>
    </source>
</evidence>
<evidence type="ECO:0008006" key="4">
    <source>
        <dbReference type="Google" id="ProtNLM"/>
    </source>
</evidence>
<keyword evidence="2" id="KW-0238">DNA-binding</keyword>
<accession>A0A738APD9</accession>
<comment type="caution">
    <text evidence="3">The sequence shown here is derived from an EMBL/GenBank/DDBJ whole genome shotgun (WGS) entry which is preliminary data.</text>
</comment>
<protein>
    <recommendedName>
        <fullName evidence="4">Restriction endonuclease subunit S</fullName>
    </recommendedName>
</protein>
<proteinExistence type="predicted"/>
<organism evidence="3">
    <name type="scientific">Salmonella enterica subsp. enterica serovar Abortusovis</name>
    <dbReference type="NCBI Taxonomy" id="53961"/>
    <lineage>
        <taxon>Bacteria</taxon>
        <taxon>Pseudomonadati</taxon>
        <taxon>Pseudomonadota</taxon>
        <taxon>Gammaproteobacteria</taxon>
        <taxon>Enterobacterales</taxon>
        <taxon>Enterobacteriaceae</taxon>
        <taxon>Salmonella</taxon>
    </lineage>
</organism>
<name>A0A738APD9_SALET</name>
<reference evidence="3" key="2">
    <citation type="submission" date="2018-07" db="EMBL/GenBank/DDBJ databases">
        <authorList>
            <consortium name="NCBI Pathogen Detection Project"/>
        </authorList>
    </citation>
    <scope>NUCLEOTIDE SEQUENCE</scope>
    <source>
        <strain evidence="3">M226</strain>
    </source>
</reference>
<dbReference type="InterPro" id="IPR044946">
    <property type="entry name" value="Restrct_endonuc_typeI_TRD_sf"/>
</dbReference>
<reference evidence="3" key="1">
    <citation type="journal article" date="2018" name="Genome Biol.">
        <title>SKESA: strategic k-mer extension for scrupulous assemblies.</title>
        <authorList>
            <person name="Souvorov A."/>
            <person name="Agarwala R."/>
            <person name="Lipman D.J."/>
        </authorList>
    </citation>
    <scope>NUCLEOTIDE SEQUENCE</scope>
    <source>
        <strain evidence="3">M226</strain>
    </source>
</reference>
<dbReference type="GO" id="GO:0009307">
    <property type="term" value="P:DNA restriction-modification system"/>
    <property type="evidence" value="ECO:0007669"/>
    <property type="project" value="UniProtKB-KW"/>
</dbReference>
<evidence type="ECO:0000256" key="2">
    <source>
        <dbReference type="ARBA" id="ARBA00023125"/>
    </source>
</evidence>
<keyword evidence="1" id="KW-0680">Restriction system</keyword>
<evidence type="ECO:0000313" key="3">
    <source>
        <dbReference type="EMBL" id="HAE8721200.1"/>
    </source>
</evidence>
<dbReference type="EMBL" id="DAATIK010000034">
    <property type="protein sequence ID" value="HAE8721200.1"/>
    <property type="molecule type" value="Genomic_DNA"/>
</dbReference>
<sequence length="140" mass="16148">MVNHGDVIFSWSASLMVKIWSGPICVLNQHLFKVSSDTYPKWFYFEWCKHYLEQFISISQSHATTMGHIKRQDLDEAMVKIPSNNELVAMTAEIEPLLSQRIENMRQIRTLECLRDTLLPKLMSGDVRVQYAEEAIASVA</sequence>